<evidence type="ECO:0000256" key="1">
    <source>
        <dbReference type="ARBA" id="ARBA00023015"/>
    </source>
</evidence>
<keyword evidence="3" id="KW-0804">Transcription</keyword>
<keyword evidence="2 4" id="KW-0238">DNA-binding</keyword>
<feature type="DNA-binding region" description="H-T-H motif" evidence="4">
    <location>
        <begin position="33"/>
        <end position="52"/>
    </location>
</feature>
<dbReference type="RefSeq" id="WP_379763973.1">
    <property type="nucleotide sequence ID" value="NZ_JBHSXI010000001.1"/>
</dbReference>
<dbReference type="AlphaFoldDB" id="A0ABD5UIM6"/>
<evidence type="ECO:0000259" key="5">
    <source>
        <dbReference type="PROSITE" id="PS50977"/>
    </source>
</evidence>
<feature type="domain" description="HTH tetR-type" evidence="5">
    <location>
        <begin position="10"/>
        <end position="70"/>
    </location>
</feature>
<evidence type="ECO:0000313" key="7">
    <source>
        <dbReference type="Proteomes" id="UP001596333"/>
    </source>
</evidence>
<dbReference type="Proteomes" id="UP001596333">
    <property type="component" value="Unassembled WGS sequence"/>
</dbReference>
<reference evidence="6 7" key="1">
    <citation type="journal article" date="2019" name="Int. J. Syst. Evol. Microbiol.">
        <title>The Global Catalogue of Microorganisms (GCM) 10K type strain sequencing project: providing services to taxonomists for standard genome sequencing and annotation.</title>
        <authorList>
            <consortium name="The Broad Institute Genomics Platform"/>
            <consortium name="The Broad Institute Genome Sequencing Center for Infectious Disease"/>
            <person name="Wu L."/>
            <person name="Ma J."/>
        </authorList>
    </citation>
    <scope>NUCLEOTIDE SEQUENCE [LARGE SCALE GENOMIC DNA]</scope>
    <source>
        <strain evidence="6 7">Y73</strain>
    </source>
</reference>
<dbReference type="PROSITE" id="PS50977">
    <property type="entry name" value="HTH_TETR_2"/>
    <property type="match status" value="1"/>
</dbReference>
<organism evidence="6 7">
    <name type="scientific">Halorubrum trueperi</name>
    <dbReference type="NCBI Taxonomy" id="2004704"/>
    <lineage>
        <taxon>Archaea</taxon>
        <taxon>Methanobacteriati</taxon>
        <taxon>Methanobacteriota</taxon>
        <taxon>Stenosarchaea group</taxon>
        <taxon>Halobacteria</taxon>
        <taxon>Halobacteriales</taxon>
        <taxon>Haloferacaceae</taxon>
        <taxon>Halorubrum</taxon>
    </lineage>
</organism>
<evidence type="ECO:0000256" key="3">
    <source>
        <dbReference type="ARBA" id="ARBA00023163"/>
    </source>
</evidence>
<protein>
    <submittedName>
        <fullName evidence="6">TetR/AcrR family transcriptional regulator</fullName>
    </submittedName>
</protein>
<sequence>MSGFSAAERERIRAELIEAGRELFDRFGFERTRIKDVTEAVGIGTSTFYQFFDSKEALYVAVLRVERAALEREIESAVEVADGPREEVRALLRTMFREVRSNPLISRLIVDGELRALQDRLSAAEAASIDADARNAVDVVDAGDAGDAELPLASRWAAVEGFRFDDPELVDALFHALVFVARSRDAPIGGSDVAYERVEDALIDTIVAGLFAADE</sequence>
<dbReference type="GO" id="GO:0003677">
    <property type="term" value="F:DNA binding"/>
    <property type="evidence" value="ECO:0007669"/>
    <property type="project" value="UniProtKB-UniRule"/>
</dbReference>
<keyword evidence="1" id="KW-0805">Transcription regulation</keyword>
<dbReference type="PANTHER" id="PTHR30055:SF234">
    <property type="entry name" value="HTH-TYPE TRANSCRIPTIONAL REGULATOR BETI"/>
    <property type="match status" value="1"/>
</dbReference>
<dbReference type="PRINTS" id="PR00455">
    <property type="entry name" value="HTHTETR"/>
</dbReference>
<dbReference type="InterPro" id="IPR001647">
    <property type="entry name" value="HTH_TetR"/>
</dbReference>
<gene>
    <name evidence="6" type="ORF">ACFQEY_01190</name>
</gene>
<keyword evidence="7" id="KW-1185">Reference proteome</keyword>
<dbReference type="InterPro" id="IPR050109">
    <property type="entry name" value="HTH-type_TetR-like_transc_reg"/>
</dbReference>
<dbReference type="Gene3D" id="1.10.10.60">
    <property type="entry name" value="Homeodomain-like"/>
    <property type="match status" value="1"/>
</dbReference>
<evidence type="ECO:0000313" key="6">
    <source>
        <dbReference type="EMBL" id="MFC6887674.1"/>
    </source>
</evidence>
<accession>A0ABD5UIM6</accession>
<evidence type="ECO:0000256" key="2">
    <source>
        <dbReference type="ARBA" id="ARBA00023125"/>
    </source>
</evidence>
<evidence type="ECO:0000256" key="4">
    <source>
        <dbReference type="PROSITE-ProRule" id="PRU00335"/>
    </source>
</evidence>
<dbReference type="PANTHER" id="PTHR30055">
    <property type="entry name" value="HTH-TYPE TRANSCRIPTIONAL REGULATOR RUTR"/>
    <property type="match status" value="1"/>
</dbReference>
<proteinExistence type="predicted"/>
<dbReference type="InterPro" id="IPR009057">
    <property type="entry name" value="Homeodomain-like_sf"/>
</dbReference>
<dbReference type="SUPFAM" id="SSF46689">
    <property type="entry name" value="Homeodomain-like"/>
    <property type="match status" value="1"/>
</dbReference>
<dbReference type="Gene3D" id="1.10.357.10">
    <property type="entry name" value="Tetracycline Repressor, domain 2"/>
    <property type="match status" value="1"/>
</dbReference>
<comment type="caution">
    <text evidence="6">The sequence shown here is derived from an EMBL/GenBank/DDBJ whole genome shotgun (WGS) entry which is preliminary data.</text>
</comment>
<name>A0ABD5UIM6_9EURY</name>
<dbReference type="Pfam" id="PF00440">
    <property type="entry name" value="TetR_N"/>
    <property type="match status" value="1"/>
</dbReference>
<dbReference type="EMBL" id="JBHSXI010000001">
    <property type="protein sequence ID" value="MFC6887674.1"/>
    <property type="molecule type" value="Genomic_DNA"/>
</dbReference>